<dbReference type="eggNOG" id="COG0506">
    <property type="taxonomic scope" value="Bacteria"/>
</dbReference>
<feature type="domain" description="Proline dehydrogenase" evidence="6">
    <location>
        <begin position="196"/>
        <end position="487"/>
    </location>
</feature>
<keyword evidence="3" id="KW-0238">DNA-binding</keyword>
<reference evidence="9 10" key="1">
    <citation type="submission" date="2011-10" db="EMBL/GenBank/DDBJ databases">
        <title>Genome sequence of Gluconobacter morbifer G707, isolated from Drosophila gut.</title>
        <authorList>
            <person name="Lee W.-J."/>
            <person name="Kim E.-K."/>
        </authorList>
    </citation>
    <scope>NUCLEOTIDE SEQUENCE [LARGE SCALE GENOMIC DNA]</scope>
    <source>
        <strain evidence="9 10">G707</strain>
    </source>
</reference>
<dbReference type="SUPFAM" id="SSF81935">
    <property type="entry name" value="N-terminal domain of bifunctional PutA protein"/>
    <property type="match status" value="1"/>
</dbReference>
<dbReference type="PATRIC" id="fig|1088869.3.peg.1691"/>
<dbReference type="NCBIfam" id="NF008869">
    <property type="entry name" value="PRK11904.1"/>
    <property type="match status" value="1"/>
</dbReference>
<dbReference type="InterPro" id="IPR005933">
    <property type="entry name" value="PutA_C"/>
</dbReference>
<dbReference type="UniPathway" id="UPA00261">
    <property type="reaction ID" value="UER00373"/>
</dbReference>
<dbReference type="GO" id="GO:0003700">
    <property type="term" value="F:DNA-binding transcription factor activity"/>
    <property type="evidence" value="ECO:0007669"/>
    <property type="project" value="InterPro"/>
</dbReference>
<evidence type="ECO:0000259" key="7">
    <source>
        <dbReference type="Pfam" id="PF14850"/>
    </source>
</evidence>
<evidence type="ECO:0000256" key="2">
    <source>
        <dbReference type="ARBA" id="ARBA00023027"/>
    </source>
</evidence>
<dbReference type="InterPro" id="IPR016161">
    <property type="entry name" value="Ald_DH/histidinol_DH"/>
</dbReference>
<dbReference type="Gene3D" id="1.20.5.460">
    <property type="entry name" value="Single helix bin"/>
    <property type="match status" value="1"/>
</dbReference>
<dbReference type="InterPro" id="IPR041349">
    <property type="entry name" value="PRODH"/>
</dbReference>
<dbReference type="Proteomes" id="UP000004949">
    <property type="component" value="Unassembled WGS sequence"/>
</dbReference>
<dbReference type="RefSeq" id="WP_008851843.1">
    <property type="nucleotide sequence ID" value="NZ_AGQV01000005.1"/>
</dbReference>
<comment type="caution">
    <text evidence="9">The sequence shown here is derived from an EMBL/GenBank/DDBJ whole genome shotgun (WGS) entry which is preliminary data.</text>
</comment>
<organism evidence="9 10">
    <name type="scientific">Gluconobacter morbifer G707</name>
    <dbReference type="NCBI Taxonomy" id="1088869"/>
    <lineage>
        <taxon>Bacteria</taxon>
        <taxon>Pseudomonadati</taxon>
        <taxon>Pseudomonadota</taxon>
        <taxon>Alphaproteobacteria</taxon>
        <taxon>Acetobacterales</taxon>
        <taxon>Acetobacteraceae</taxon>
        <taxon>Gluconobacter</taxon>
    </lineage>
</organism>
<keyword evidence="3" id="KW-0285">Flavoprotein</keyword>
<dbReference type="InterPro" id="IPR024089">
    <property type="entry name" value="PRODH_PutA_dom_I/II"/>
</dbReference>
<dbReference type="SUPFAM" id="SSF53720">
    <property type="entry name" value="ALDH-like"/>
    <property type="match status" value="1"/>
</dbReference>
<dbReference type="PANTHER" id="PTHR42862:SF1">
    <property type="entry name" value="DELTA-1-PYRROLINE-5-CARBOXYLATE DEHYDROGENASE 2, ISOFORM A-RELATED"/>
    <property type="match status" value="1"/>
</dbReference>
<evidence type="ECO:0000313" key="10">
    <source>
        <dbReference type="Proteomes" id="UP000004949"/>
    </source>
</evidence>
<comment type="function">
    <text evidence="3">Oxidizes proline to glutamate for use as a carbon and nitrogen source.</text>
</comment>
<comment type="similarity">
    <text evidence="3">In the N-terminal section; belongs to the proline dehydrogenase family.</text>
</comment>
<dbReference type="InterPro" id="IPR016162">
    <property type="entry name" value="Ald_DH_N"/>
</dbReference>
<keyword evidence="3" id="KW-0642">Proline metabolism</keyword>
<dbReference type="AlphaFoldDB" id="G6XJW7"/>
<protein>
    <recommendedName>
        <fullName evidence="3">Bifunctional protein PutA</fullName>
    </recommendedName>
    <domain>
        <recommendedName>
            <fullName evidence="3">Proline dehydrogenase</fullName>
            <ecNumber evidence="3">1.5.5.2</ecNumber>
        </recommendedName>
        <alternativeName>
            <fullName evidence="3">Proline oxidase</fullName>
        </alternativeName>
    </domain>
    <domain>
        <recommendedName>
            <fullName evidence="3">Delta-1-pyrroline-5-carboxylate dehydrogenase</fullName>
            <shortName evidence="3">P5C dehydrogenase</shortName>
            <ecNumber evidence="3">1.2.1.88</ecNumber>
        </recommendedName>
        <alternativeName>
            <fullName evidence="3">L-glutamate gamma-semialdehyde dehydrogenase</fullName>
        </alternativeName>
    </domain>
</protein>
<feature type="domain" description="Aldehyde dehydrogenase" evidence="5">
    <location>
        <begin position="581"/>
        <end position="1019"/>
    </location>
</feature>
<dbReference type="NCBIfam" id="TIGR01238">
    <property type="entry name" value="D1pyr5carbox3"/>
    <property type="match status" value="1"/>
</dbReference>
<comment type="similarity">
    <text evidence="3">In the C-terminal section; belongs to the aldehyde dehydrogenase family.</text>
</comment>
<dbReference type="Pfam" id="PF14850">
    <property type="entry name" value="Pro_dh-DNA_bdg"/>
    <property type="match status" value="1"/>
</dbReference>
<dbReference type="eggNOG" id="COG4230">
    <property type="taxonomic scope" value="Bacteria"/>
</dbReference>
<accession>G6XJW7</accession>
<keyword evidence="2 3" id="KW-0520">NAD</keyword>
<dbReference type="SUPFAM" id="SSF51730">
    <property type="entry name" value="FAD-linked oxidoreductase"/>
    <property type="match status" value="1"/>
</dbReference>
<evidence type="ECO:0000256" key="3">
    <source>
        <dbReference type="PIRNR" id="PIRNR000197"/>
    </source>
</evidence>
<dbReference type="PIRSF" id="PIRSF000197">
    <property type="entry name" value="Bifunct_PutA"/>
    <property type="match status" value="1"/>
</dbReference>
<gene>
    <name evidence="9" type="ORF">GMO_16960</name>
</gene>
<dbReference type="Pfam" id="PF01619">
    <property type="entry name" value="Pro_dh"/>
    <property type="match status" value="1"/>
</dbReference>
<dbReference type="OrthoDB" id="9812625at2"/>
<dbReference type="EC" id="1.2.1.88" evidence="3"/>
<feature type="domain" description="Proline dehydrogenase PutA" evidence="7">
    <location>
        <begin position="81"/>
        <end position="187"/>
    </location>
</feature>
<dbReference type="GO" id="GO:0003677">
    <property type="term" value="F:DNA binding"/>
    <property type="evidence" value="ECO:0007669"/>
    <property type="project" value="UniProtKB-KW"/>
</dbReference>
<dbReference type="Gene3D" id="1.20.5.550">
    <property type="entry name" value="Single Helix bin"/>
    <property type="match status" value="1"/>
</dbReference>
<keyword evidence="1 3" id="KW-0560">Oxidoreductase</keyword>
<comment type="pathway">
    <text evidence="3">Amino-acid degradation; L-proline degradation into L-glutamate; L-glutamate from L-proline: step 2/2.</text>
</comment>
<feature type="compositionally biased region" description="Pro residues" evidence="4">
    <location>
        <begin position="1"/>
        <end position="10"/>
    </location>
</feature>
<dbReference type="Gene3D" id="3.20.20.220">
    <property type="match status" value="1"/>
</dbReference>
<evidence type="ECO:0000313" key="9">
    <source>
        <dbReference type="EMBL" id="EHH67929.1"/>
    </source>
</evidence>
<feature type="region of interest" description="Disordered" evidence="4">
    <location>
        <begin position="1"/>
        <end position="33"/>
    </location>
</feature>
<keyword evidence="10" id="KW-1185">Reference proteome</keyword>
<evidence type="ECO:0000259" key="5">
    <source>
        <dbReference type="Pfam" id="PF00171"/>
    </source>
</evidence>
<dbReference type="GO" id="GO:0004657">
    <property type="term" value="F:proline dehydrogenase activity"/>
    <property type="evidence" value="ECO:0007669"/>
    <property type="project" value="UniProtKB-UniRule"/>
</dbReference>
<dbReference type="EMBL" id="AGQV01000005">
    <property type="protein sequence ID" value="EHH67929.1"/>
    <property type="molecule type" value="Genomic_DNA"/>
</dbReference>
<dbReference type="GO" id="GO:0003842">
    <property type="term" value="F:L-glutamate gamma-semialdehyde dehydrogenase activity"/>
    <property type="evidence" value="ECO:0007669"/>
    <property type="project" value="UniProtKB-UniRule"/>
</dbReference>
<evidence type="ECO:0000259" key="6">
    <source>
        <dbReference type="Pfam" id="PF01619"/>
    </source>
</evidence>
<evidence type="ECO:0000259" key="8">
    <source>
        <dbReference type="Pfam" id="PF18327"/>
    </source>
</evidence>
<dbReference type="EC" id="1.5.5.2" evidence="3"/>
<feature type="domain" description="Proline utilization A proline dehydrogenase N-terminal" evidence="8">
    <location>
        <begin position="27"/>
        <end position="74"/>
    </location>
</feature>
<dbReference type="InterPro" id="IPR016163">
    <property type="entry name" value="Ald_DH_C"/>
</dbReference>
<dbReference type="Pfam" id="PF00171">
    <property type="entry name" value="Aldedh"/>
    <property type="match status" value="1"/>
</dbReference>
<dbReference type="Pfam" id="PF18327">
    <property type="entry name" value="PRODH"/>
    <property type="match status" value="1"/>
</dbReference>
<keyword evidence="3" id="KW-0678">Repressor</keyword>
<dbReference type="InterPro" id="IPR029041">
    <property type="entry name" value="FAD-linked_oxidoreductase-like"/>
</dbReference>
<evidence type="ECO:0000256" key="1">
    <source>
        <dbReference type="ARBA" id="ARBA00023002"/>
    </source>
</evidence>
<comment type="pathway">
    <text evidence="3">Amino-acid degradation; L-proline degradation into L-glutamate; L-glutamate from L-proline: step 1/2.</text>
</comment>
<keyword evidence="3" id="KW-0805">Transcription regulation</keyword>
<dbReference type="GO" id="GO:0010133">
    <property type="term" value="P:L-proline catabolic process to L-glutamate"/>
    <property type="evidence" value="ECO:0007669"/>
    <property type="project" value="UniProtKB-UniRule"/>
</dbReference>
<dbReference type="InterPro" id="IPR024090">
    <property type="entry name" value="PRODH_PutA_dom_I"/>
</dbReference>
<dbReference type="InterPro" id="IPR050485">
    <property type="entry name" value="Proline_metab_enzyme"/>
</dbReference>
<dbReference type="GO" id="GO:0009898">
    <property type="term" value="C:cytoplasmic side of plasma membrane"/>
    <property type="evidence" value="ECO:0007669"/>
    <property type="project" value="TreeGrafter"/>
</dbReference>
<dbReference type="STRING" id="1088869.GMO_16960"/>
<comment type="cofactor">
    <cofactor evidence="3">
        <name>FAD</name>
        <dbReference type="ChEBI" id="CHEBI:57692"/>
    </cofactor>
</comment>
<keyword evidence="3" id="KW-0274">FAD</keyword>
<sequence>MPHSSPSPRPRPLRAFSRLLQSRAPRSARRDAISAAHYRPEAECIEALLPKAQLTPEQDRQASELARTLAQSLRRMPAGSVESLLHSFPIASPEGTALLTLMEAFLRVPDTPTRDALIRDQIGQTDWSRYTGWQRSPLVNTMARSMTLAAKLRQAKGFSLRRLTLQTSAPMIRRGLDKALHQAGNEFILGSDIGVALKASQPREKDGFTFCYEMEVCTALMADQAAQALTTYEEALEALGRHAGVTGTLYERPSLSIRLPALHPRFGRARRERVMAELFPVLHRLIGRARQLDIGVVLSCEDSTHLELTLDLFEALCGQPEVEGWNGLGLTLQAYDRRTPAILDFLIDLGRRTARRIIVRLVKGACWDSEIRRAQHEGLPDFPVYTRRCHTDLAYLVCARTLLGALDAVYPRFATHNPRTIGHLQALAGQQEAGSYEFECLNGTNIIPLLRQQGLNVPCRLHAPVGPHDRLLPCFVRHLLENGATSLILNRDADPAATIEALTLDPVEAVRAIRPTERASRAIRAPADLFAPGRRNASGYDLSDEACLRALQNALKDEIPFLEAGPLTPDAPSSPRLPRTLCNPADRNDVLGNVVETDGPTLLAALDTAGRGQPGWAARSREERVRILQAAADRLEADIFTLMALLVREAGKTFPAALDDVRRAVDFIRYDAESLQDQDLSGMPLGLVACISPWCSPLAAFVQQVTVALAAGNAVLAKPAEETPFIAFHVVQHLLAAGIPADVLHFLPGNGSVGEQLVADPRIDAVMFTGSTPVAKALSRQVFDRRSRTGLRMPLIARAGGQNAMLVDSSVQPEQVVQDILTSAFDCAGQHCSSLRILLLQEDCADEVLSLLRGAIQELSLGNPVHLSTEMGPIISPEAQTEVEDHINMMRRAGRPVWSPELGENCLFGNFLAPTLIEIGRVADIPQEVFGPVLHIRRFARSEMDGVIDAVNSMGYRLTFSVQSRLTSTIDRITHRIQAANIFVNRPMTGAVAGSQPFGGNGMSGNGPKAGGPLALRRMVAKAGNWRLPEDGQPGKIPGRARGLVAFLESRDAVSARRIRQDISHELTGAVLNLPGPSGEINTLTLAPRGAILCAGESWPAILRAVGMALGTGNTALVLGPDHALEWMQRLPQGLADGIQRVDPGALPECAALLMEPTSALARQAASTLTNREGAIVPIYCLNDVRPEWLLEERVMTVNTAALCGDPTLMTLA</sequence>
<dbReference type="InterPro" id="IPR015590">
    <property type="entry name" value="Aldehyde_DH_dom"/>
</dbReference>
<comment type="catalytic activity">
    <reaction evidence="3">
        <text>L-proline + a quinone = (S)-1-pyrroline-5-carboxylate + a quinol + H(+)</text>
        <dbReference type="Rhea" id="RHEA:23784"/>
        <dbReference type="ChEBI" id="CHEBI:15378"/>
        <dbReference type="ChEBI" id="CHEBI:17388"/>
        <dbReference type="ChEBI" id="CHEBI:24646"/>
        <dbReference type="ChEBI" id="CHEBI:60039"/>
        <dbReference type="ChEBI" id="CHEBI:132124"/>
        <dbReference type="EC" id="1.5.5.2"/>
    </reaction>
</comment>
<keyword evidence="3" id="KW-0804">Transcription</keyword>
<evidence type="ECO:0000256" key="4">
    <source>
        <dbReference type="SAM" id="MobiDB-lite"/>
    </source>
</evidence>
<dbReference type="InterPro" id="IPR002872">
    <property type="entry name" value="Proline_DH_dom"/>
</dbReference>
<proteinExistence type="inferred from homology"/>
<dbReference type="InterPro" id="IPR024082">
    <property type="entry name" value="PRODH_PutA_dom_II"/>
</dbReference>
<name>G6XJW7_9PROT</name>
<dbReference type="Gene3D" id="3.40.605.10">
    <property type="entry name" value="Aldehyde Dehydrogenase, Chain A, domain 1"/>
    <property type="match status" value="1"/>
</dbReference>
<dbReference type="Gene3D" id="3.40.309.10">
    <property type="entry name" value="Aldehyde Dehydrogenase, Chain A, domain 2"/>
    <property type="match status" value="1"/>
</dbReference>
<comment type="catalytic activity">
    <reaction evidence="3">
        <text>L-glutamate 5-semialdehyde + NAD(+) + H2O = L-glutamate + NADH + 2 H(+)</text>
        <dbReference type="Rhea" id="RHEA:30235"/>
        <dbReference type="ChEBI" id="CHEBI:15377"/>
        <dbReference type="ChEBI" id="CHEBI:15378"/>
        <dbReference type="ChEBI" id="CHEBI:29985"/>
        <dbReference type="ChEBI" id="CHEBI:57540"/>
        <dbReference type="ChEBI" id="CHEBI:57945"/>
        <dbReference type="ChEBI" id="CHEBI:58066"/>
        <dbReference type="EC" id="1.2.1.88"/>
    </reaction>
</comment>
<dbReference type="InterPro" id="IPR025703">
    <property type="entry name" value="Bifunct_PutA"/>
</dbReference>
<dbReference type="PANTHER" id="PTHR42862">
    <property type="entry name" value="DELTA-1-PYRROLINE-5-CARBOXYLATE DEHYDROGENASE 1, ISOFORM A-RELATED"/>
    <property type="match status" value="1"/>
</dbReference>